<evidence type="ECO:0000256" key="2">
    <source>
        <dbReference type="PROSITE-ProRule" id="PRU00504"/>
    </source>
</evidence>
<evidence type="ECO:0000259" key="3">
    <source>
        <dbReference type="Pfam" id="PF25021"/>
    </source>
</evidence>
<dbReference type="InterPro" id="IPR001258">
    <property type="entry name" value="NHL_repeat"/>
</dbReference>
<dbReference type="AlphaFoldDB" id="A0A1V1P305"/>
<feature type="repeat" description="NHL" evidence="2">
    <location>
        <begin position="530"/>
        <end position="560"/>
    </location>
</feature>
<dbReference type="EMBL" id="ATBP01000714">
    <property type="protein sequence ID" value="ETR69188.1"/>
    <property type="molecule type" value="Genomic_DNA"/>
</dbReference>
<name>A0A1V1P305_9BACT</name>
<feature type="repeat" description="NHL" evidence="2">
    <location>
        <begin position="468"/>
        <end position="499"/>
    </location>
</feature>
<sequence length="687" mass="75067">MNRPFGVCVNAKNEILFADVGNNRIRKLSDEEPPQSDNIIKTIAGLFEPTGLALDIAIRKASGIDVDLEGNIFFSDSGNHRILKIDKNGNVETVAGNGTAGFSGDFDDATKAQLKSPHGILYADGSLYIADKGNHSIRIVNQDGIITTLVGNGFPGKCDCPSLMTNCLDEPTDVAMNQWGDLYISDSNNHRIIKINEKWNDMYLVAGNGTICEKNESCGDGDDAVYAQLNTPTGIEFNRDGHLLIADSGAHRVRIVYEDTKKINTYIGSGLNEPYNSSVYSWNVNLSYPTDIVEDTNGFLYIADSGHNRIRIVGKNDGVLGSVITIAGDGNDTCTDLNQNQCVYPKSESLVSPISLALNSNGSQLFITDKCHRLIRIDSDPAKSEFTNLIKFAGSEEHNFSGDDGPAISASLDFPHNIATDKWGNLYIADTKNHRIRKISSENGEITTIAGTGIAGYNNDGVHMEYAQLNLPHDVAINSDGDIFIADTKNHRIRVIDYTTNIIDTIAGDGHQGCYTDDDNDGRLATFISLNFPQGIAVDNAGNLYIADTGNRKIRKMDMNTRTITNIADYENLSKPCDLVVDSQRNVYVSDTLKHQVFIISQSLSIKPYAGDGSTDYTYGEENRSAVSASLYSPTYIDIDDEFNLYIADTGHHTIRKVLATSKNIITIAGNYHSGFSGESKIPFMHL</sequence>
<dbReference type="PANTHER" id="PTHR46388">
    <property type="entry name" value="NHL REPEAT-CONTAINING PROTEIN 2"/>
    <property type="match status" value="1"/>
</dbReference>
<keyword evidence="1" id="KW-0677">Repeat</keyword>
<reference evidence="5" key="1">
    <citation type="submission" date="2012-11" db="EMBL/GenBank/DDBJ databases">
        <authorList>
            <person name="Lucero-Rivera Y.E."/>
            <person name="Tovar-Ramirez D."/>
        </authorList>
    </citation>
    <scope>NUCLEOTIDE SEQUENCE [LARGE SCALE GENOMIC DNA]</scope>
    <source>
        <strain evidence="5">Araruama</strain>
    </source>
</reference>
<dbReference type="Proteomes" id="UP000189670">
    <property type="component" value="Unassembled WGS sequence"/>
</dbReference>
<proteinExistence type="predicted"/>
<evidence type="ECO:0000313" key="4">
    <source>
        <dbReference type="EMBL" id="ETR69188.1"/>
    </source>
</evidence>
<dbReference type="CDD" id="cd05819">
    <property type="entry name" value="NHL"/>
    <property type="match status" value="1"/>
</dbReference>
<evidence type="ECO:0000256" key="1">
    <source>
        <dbReference type="ARBA" id="ARBA00022737"/>
    </source>
</evidence>
<evidence type="ECO:0000313" key="5">
    <source>
        <dbReference type="Proteomes" id="UP000189670"/>
    </source>
</evidence>
<feature type="domain" description="Teneurin NHL" evidence="3">
    <location>
        <begin position="179"/>
        <end position="440"/>
    </location>
</feature>
<dbReference type="Gene3D" id="2.40.10.500">
    <property type="match status" value="2"/>
</dbReference>
<dbReference type="SUPFAM" id="SSF101898">
    <property type="entry name" value="NHL repeat"/>
    <property type="match status" value="2"/>
</dbReference>
<dbReference type="InterPro" id="IPR056822">
    <property type="entry name" value="TEN_NHL"/>
</dbReference>
<gene>
    <name evidence="4" type="ORF">OMM_04097</name>
</gene>
<comment type="caution">
    <text evidence="4">The sequence shown here is derived from an EMBL/GenBank/DDBJ whole genome shotgun (WGS) entry which is preliminary data.</text>
</comment>
<protein>
    <submittedName>
        <fullName evidence="4">NHL repeat-containing protein</fullName>
    </submittedName>
</protein>
<dbReference type="Pfam" id="PF01436">
    <property type="entry name" value="NHL"/>
    <property type="match status" value="2"/>
</dbReference>
<dbReference type="Pfam" id="PF25021">
    <property type="entry name" value="TEN_NHL"/>
    <property type="match status" value="2"/>
</dbReference>
<dbReference type="PANTHER" id="PTHR46388:SF2">
    <property type="entry name" value="NHL REPEAT-CONTAINING PROTEIN 2"/>
    <property type="match status" value="1"/>
</dbReference>
<feature type="domain" description="Teneurin NHL" evidence="3">
    <location>
        <begin position="103"/>
        <end position="153"/>
    </location>
</feature>
<dbReference type="InterPro" id="IPR011042">
    <property type="entry name" value="6-blade_b-propeller_TolB-like"/>
</dbReference>
<accession>A0A1V1P305</accession>
<organism evidence="4 5">
    <name type="scientific">Candidatus Magnetoglobus multicellularis str. Araruama</name>
    <dbReference type="NCBI Taxonomy" id="890399"/>
    <lineage>
        <taxon>Bacteria</taxon>
        <taxon>Pseudomonadati</taxon>
        <taxon>Thermodesulfobacteriota</taxon>
        <taxon>Desulfobacteria</taxon>
        <taxon>Desulfobacterales</taxon>
        <taxon>Desulfobacteraceae</taxon>
        <taxon>Candidatus Magnetoglobus</taxon>
    </lineage>
</organism>
<dbReference type="Gene3D" id="2.120.10.30">
    <property type="entry name" value="TolB, C-terminal domain"/>
    <property type="match status" value="4"/>
</dbReference>
<dbReference type="PROSITE" id="PS51125">
    <property type="entry name" value="NHL"/>
    <property type="match status" value="2"/>
</dbReference>